<keyword evidence="1" id="KW-0732">Signal</keyword>
<protein>
    <submittedName>
        <fullName evidence="2">Putative secreted protein</fullName>
    </submittedName>
</protein>
<name>A0A6B0UNG7_IXORI</name>
<dbReference type="EMBL" id="GIFC01009304">
    <property type="protein sequence ID" value="MXU91387.1"/>
    <property type="molecule type" value="Transcribed_RNA"/>
</dbReference>
<feature type="signal peptide" evidence="1">
    <location>
        <begin position="1"/>
        <end position="21"/>
    </location>
</feature>
<reference evidence="2" key="1">
    <citation type="submission" date="2019-12" db="EMBL/GenBank/DDBJ databases">
        <title>An insight into the sialome of adult female Ixodes ricinus ticks feeding for 6 days.</title>
        <authorList>
            <person name="Perner J."/>
            <person name="Ribeiro J.M.C."/>
        </authorList>
    </citation>
    <scope>NUCLEOTIDE SEQUENCE</scope>
    <source>
        <strain evidence="2">Semi-engorged</strain>
        <tissue evidence="2">Salivary glands</tissue>
    </source>
</reference>
<evidence type="ECO:0000256" key="1">
    <source>
        <dbReference type="SAM" id="SignalP"/>
    </source>
</evidence>
<proteinExistence type="predicted"/>
<feature type="chain" id="PRO_5025531950" evidence="1">
    <location>
        <begin position="22"/>
        <end position="122"/>
    </location>
</feature>
<accession>A0A6B0UNG7</accession>
<dbReference type="AlphaFoldDB" id="A0A6B0UNG7"/>
<organism evidence="2">
    <name type="scientific">Ixodes ricinus</name>
    <name type="common">Common tick</name>
    <name type="synonym">Acarus ricinus</name>
    <dbReference type="NCBI Taxonomy" id="34613"/>
    <lineage>
        <taxon>Eukaryota</taxon>
        <taxon>Metazoa</taxon>
        <taxon>Ecdysozoa</taxon>
        <taxon>Arthropoda</taxon>
        <taxon>Chelicerata</taxon>
        <taxon>Arachnida</taxon>
        <taxon>Acari</taxon>
        <taxon>Parasitiformes</taxon>
        <taxon>Ixodida</taxon>
        <taxon>Ixodoidea</taxon>
        <taxon>Ixodidae</taxon>
        <taxon>Ixodinae</taxon>
        <taxon>Ixodes</taxon>
    </lineage>
</organism>
<evidence type="ECO:0000313" key="2">
    <source>
        <dbReference type="EMBL" id="MXU91387.1"/>
    </source>
</evidence>
<sequence>MSSTRYVLLLYLVMTMEPTTALMASSLYEPLALCCREPSRWSTFSVRSTLWTVSTTMRMPPSCCPTAVVRPSQISRPWRLMGLGPAALKNWRRIWTNFILSRFRRIWVLKMRRSSGLLGANS</sequence>